<keyword evidence="2 5" id="KW-0812">Transmembrane</keyword>
<dbReference type="EMBL" id="JBHSJJ010000020">
    <property type="protein sequence ID" value="MFC4874628.1"/>
    <property type="molecule type" value="Genomic_DNA"/>
</dbReference>
<name>A0ABV9T868_9BACT</name>
<evidence type="ECO:0000256" key="3">
    <source>
        <dbReference type="ARBA" id="ARBA00022989"/>
    </source>
</evidence>
<evidence type="ECO:0000256" key="1">
    <source>
        <dbReference type="ARBA" id="ARBA00004141"/>
    </source>
</evidence>
<feature type="transmembrane region" description="Helical" evidence="5">
    <location>
        <begin position="142"/>
        <end position="159"/>
    </location>
</feature>
<dbReference type="InterPro" id="IPR032808">
    <property type="entry name" value="DoxX"/>
</dbReference>
<keyword evidence="4 5" id="KW-0472">Membrane</keyword>
<feature type="transmembrane region" description="Helical" evidence="5">
    <location>
        <begin position="104"/>
        <end position="122"/>
    </location>
</feature>
<dbReference type="RefSeq" id="WP_377068660.1">
    <property type="nucleotide sequence ID" value="NZ_JBHSJJ010000020.1"/>
</dbReference>
<evidence type="ECO:0000256" key="2">
    <source>
        <dbReference type="ARBA" id="ARBA00022692"/>
    </source>
</evidence>
<reference evidence="7" key="1">
    <citation type="journal article" date="2019" name="Int. J. Syst. Evol. Microbiol.">
        <title>The Global Catalogue of Microorganisms (GCM) 10K type strain sequencing project: providing services to taxonomists for standard genome sequencing and annotation.</title>
        <authorList>
            <consortium name="The Broad Institute Genomics Platform"/>
            <consortium name="The Broad Institute Genome Sequencing Center for Infectious Disease"/>
            <person name="Wu L."/>
            <person name="Ma J."/>
        </authorList>
    </citation>
    <scope>NUCLEOTIDE SEQUENCE [LARGE SCALE GENOMIC DNA]</scope>
    <source>
        <strain evidence="7">CGMCC 4.7466</strain>
    </source>
</reference>
<sequence length="173" mass="19387">MSEKTTKVDEEIKQSSTYRKIDRKMVSWMKANGLFVLRISIGIIFLWFGALKFFPDLSPAEDLAEATISMITFGLFSSSQINTGLAIWEVLIGLGLLFGKFMRLTLLLLFLQLPGTFLPVFLFPDQVFEIIPFVPTLEGQYIFKNLVLIGAGLVMGGFLEKRPTGGLKDQPTK</sequence>
<keyword evidence="3 5" id="KW-1133">Transmembrane helix</keyword>
<feature type="transmembrane region" description="Helical" evidence="5">
    <location>
        <begin position="31"/>
        <end position="50"/>
    </location>
</feature>
<proteinExistence type="predicted"/>
<feature type="transmembrane region" description="Helical" evidence="5">
    <location>
        <begin position="70"/>
        <end position="97"/>
    </location>
</feature>
<accession>A0ABV9T868</accession>
<evidence type="ECO:0000313" key="7">
    <source>
        <dbReference type="Proteomes" id="UP001595818"/>
    </source>
</evidence>
<evidence type="ECO:0000313" key="6">
    <source>
        <dbReference type="EMBL" id="MFC4874628.1"/>
    </source>
</evidence>
<gene>
    <name evidence="6" type="ORF">ACFPFU_23195</name>
</gene>
<dbReference type="Pfam" id="PF07681">
    <property type="entry name" value="DoxX"/>
    <property type="match status" value="1"/>
</dbReference>
<protein>
    <submittedName>
        <fullName evidence="6">DoxX family membrane protein</fullName>
    </submittedName>
</protein>
<dbReference type="Proteomes" id="UP001595818">
    <property type="component" value="Unassembled WGS sequence"/>
</dbReference>
<comment type="subcellular location">
    <subcellularLocation>
        <location evidence="1">Membrane</location>
        <topology evidence="1">Multi-pass membrane protein</topology>
    </subcellularLocation>
</comment>
<comment type="caution">
    <text evidence="6">The sequence shown here is derived from an EMBL/GenBank/DDBJ whole genome shotgun (WGS) entry which is preliminary data.</text>
</comment>
<evidence type="ECO:0000256" key="5">
    <source>
        <dbReference type="SAM" id="Phobius"/>
    </source>
</evidence>
<organism evidence="6 7">
    <name type="scientific">Negadavirga shengliensis</name>
    <dbReference type="NCBI Taxonomy" id="1389218"/>
    <lineage>
        <taxon>Bacteria</taxon>
        <taxon>Pseudomonadati</taxon>
        <taxon>Bacteroidota</taxon>
        <taxon>Cytophagia</taxon>
        <taxon>Cytophagales</taxon>
        <taxon>Cyclobacteriaceae</taxon>
        <taxon>Negadavirga</taxon>
    </lineage>
</organism>
<keyword evidence="7" id="KW-1185">Reference proteome</keyword>
<evidence type="ECO:0000256" key="4">
    <source>
        <dbReference type="ARBA" id="ARBA00023136"/>
    </source>
</evidence>